<evidence type="ECO:0000313" key="2">
    <source>
        <dbReference type="EMBL" id="JAH63845.1"/>
    </source>
</evidence>
<feature type="region of interest" description="Disordered" evidence="1">
    <location>
        <begin position="1"/>
        <end position="39"/>
    </location>
</feature>
<name>A0A0E9UF54_ANGAN</name>
<reference evidence="2" key="2">
    <citation type="journal article" date="2015" name="Fish Shellfish Immunol.">
        <title>Early steps in the European eel (Anguilla anguilla)-Vibrio vulnificus interaction in the gills: Role of the RtxA13 toxin.</title>
        <authorList>
            <person name="Callol A."/>
            <person name="Pajuelo D."/>
            <person name="Ebbesson L."/>
            <person name="Teles M."/>
            <person name="MacKenzie S."/>
            <person name="Amaro C."/>
        </authorList>
    </citation>
    <scope>NUCLEOTIDE SEQUENCE</scope>
</reference>
<reference evidence="2" key="1">
    <citation type="submission" date="2014-11" db="EMBL/GenBank/DDBJ databases">
        <authorList>
            <person name="Amaro Gonzalez C."/>
        </authorList>
    </citation>
    <scope>NUCLEOTIDE SEQUENCE</scope>
</reference>
<sequence length="39" mass="4119">MAKNKISTNRSHDRKLSSTEGSNTSPFPSTKGGGGRGRI</sequence>
<dbReference type="AlphaFoldDB" id="A0A0E9UF54"/>
<proteinExistence type="predicted"/>
<feature type="compositionally biased region" description="Polar residues" evidence="1">
    <location>
        <begin position="18"/>
        <end position="28"/>
    </location>
</feature>
<evidence type="ECO:0000256" key="1">
    <source>
        <dbReference type="SAM" id="MobiDB-lite"/>
    </source>
</evidence>
<accession>A0A0E9UF54</accession>
<protein>
    <submittedName>
        <fullName evidence="2">Uncharacterized protein</fullName>
    </submittedName>
</protein>
<organism evidence="2">
    <name type="scientific">Anguilla anguilla</name>
    <name type="common">European freshwater eel</name>
    <name type="synonym">Muraena anguilla</name>
    <dbReference type="NCBI Taxonomy" id="7936"/>
    <lineage>
        <taxon>Eukaryota</taxon>
        <taxon>Metazoa</taxon>
        <taxon>Chordata</taxon>
        <taxon>Craniata</taxon>
        <taxon>Vertebrata</taxon>
        <taxon>Euteleostomi</taxon>
        <taxon>Actinopterygii</taxon>
        <taxon>Neopterygii</taxon>
        <taxon>Teleostei</taxon>
        <taxon>Anguilliformes</taxon>
        <taxon>Anguillidae</taxon>
        <taxon>Anguilla</taxon>
    </lineage>
</organism>
<dbReference type="EMBL" id="GBXM01044732">
    <property type="protein sequence ID" value="JAH63845.1"/>
    <property type="molecule type" value="Transcribed_RNA"/>
</dbReference>